<dbReference type="Proteomes" id="UP000188268">
    <property type="component" value="Unassembled WGS sequence"/>
</dbReference>
<name>A0A1R3HEB4_COCAP</name>
<dbReference type="AlphaFoldDB" id="A0A1R3HEB4"/>
<organism evidence="1 2">
    <name type="scientific">Corchorus capsularis</name>
    <name type="common">Jute</name>
    <dbReference type="NCBI Taxonomy" id="210143"/>
    <lineage>
        <taxon>Eukaryota</taxon>
        <taxon>Viridiplantae</taxon>
        <taxon>Streptophyta</taxon>
        <taxon>Embryophyta</taxon>
        <taxon>Tracheophyta</taxon>
        <taxon>Spermatophyta</taxon>
        <taxon>Magnoliopsida</taxon>
        <taxon>eudicotyledons</taxon>
        <taxon>Gunneridae</taxon>
        <taxon>Pentapetalae</taxon>
        <taxon>rosids</taxon>
        <taxon>malvids</taxon>
        <taxon>Malvales</taxon>
        <taxon>Malvaceae</taxon>
        <taxon>Grewioideae</taxon>
        <taxon>Apeibeae</taxon>
        <taxon>Corchorus</taxon>
    </lineage>
</organism>
<comment type="caution">
    <text evidence="1">The sequence shown here is derived from an EMBL/GenBank/DDBJ whole genome shotgun (WGS) entry which is preliminary data.</text>
</comment>
<accession>A0A1R3HEB4</accession>
<evidence type="ECO:0000313" key="1">
    <source>
        <dbReference type="EMBL" id="OMO68696.1"/>
    </source>
</evidence>
<keyword evidence="2" id="KW-1185">Reference proteome</keyword>
<dbReference type="EMBL" id="AWWV01012172">
    <property type="protein sequence ID" value="OMO68696.1"/>
    <property type="molecule type" value="Genomic_DNA"/>
</dbReference>
<gene>
    <name evidence="1" type="ORF">CCACVL1_19868</name>
</gene>
<reference evidence="1 2" key="1">
    <citation type="submission" date="2013-09" db="EMBL/GenBank/DDBJ databases">
        <title>Corchorus capsularis genome sequencing.</title>
        <authorList>
            <person name="Alam M."/>
            <person name="Haque M.S."/>
            <person name="Islam M.S."/>
            <person name="Emdad E.M."/>
            <person name="Islam M.M."/>
            <person name="Ahmed B."/>
            <person name="Halim A."/>
            <person name="Hossen Q.M.M."/>
            <person name="Hossain M.Z."/>
            <person name="Ahmed R."/>
            <person name="Khan M.M."/>
            <person name="Islam R."/>
            <person name="Rashid M.M."/>
            <person name="Khan S.A."/>
            <person name="Rahman M.S."/>
            <person name="Alam M."/>
        </authorList>
    </citation>
    <scope>NUCLEOTIDE SEQUENCE [LARGE SCALE GENOMIC DNA]</scope>
    <source>
        <strain evidence="2">cv. CVL-1</strain>
        <tissue evidence="1">Whole seedling</tissue>
    </source>
</reference>
<dbReference type="Gramene" id="OMO68696">
    <property type="protein sequence ID" value="OMO68696"/>
    <property type="gene ID" value="CCACVL1_19868"/>
</dbReference>
<sequence>MAWEYVFCDVFSDYLRRRDVVRRKCSRKFATAVVGHKISVADPEL</sequence>
<proteinExistence type="predicted"/>
<evidence type="ECO:0000313" key="2">
    <source>
        <dbReference type="Proteomes" id="UP000188268"/>
    </source>
</evidence>
<protein>
    <submittedName>
        <fullName evidence="1">Uncharacterized protein</fullName>
    </submittedName>
</protein>